<organism evidence="1 2">
    <name type="scientific">Oryza meyeriana var. granulata</name>
    <dbReference type="NCBI Taxonomy" id="110450"/>
    <lineage>
        <taxon>Eukaryota</taxon>
        <taxon>Viridiplantae</taxon>
        <taxon>Streptophyta</taxon>
        <taxon>Embryophyta</taxon>
        <taxon>Tracheophyta</taxon>
        <taxon>Spermatophyta</taxon>
        <taxon>Magnoliopsida</taxon>
        <taxon>Liliopsida</taxon>
        <taxon>Poales</taxon>
        <taxon>Poaceae</taxon>
        <taxon>BOP clade</taxon>
        <taxon>Oryzoideae</taxon>
        <taxon>Oryzeae</taxon>
        <taxon>Oryzinae</taxon>
        <taxon>Oryza</taxon>
        <taxon>Oryza meyeriana</taxon>
    </lineage>
</organism>
<protein>
    <submittedName>
        <fullName evidence="1">Uncharacterized protein</fullName>
    </submittedName>
</protein>
<accession>A0A6G1DF90</accession>
<sequence>MASLLSLGSRIASPQLARRTRGDGLPGAARREGGIRVRIEVWSELDLAESHVGSSATADGSCLFISRTAVSSR</sequence>
<evidence type="ECO:0000313" key="1">
    <source>
        <dbReference type="EMBL" id="KAF0911177.1"/>
    </source>
</evidence>
<proteinExistence type="predicted"/>
<dbReference type="EMBL" id="SPHZ02000006">
    <property type="protein sequence ID" value="KAF0911177.1"/>
    <property type="molecule type" value="Genomic_DNA"/>
</dbReference>
<comment type="caution">
    <text evidence="1">The sequence shown here is derived from an EMBL/GenBank/DDBJ whole genome shotgun (WGS) entry which is preliminary data.</text>
</comment>
<reference evidence="1 2" key="1">
    <citation type="submission" date="2019-11" db="EMBL/GenBank/DDBJ databases">
        <title>Whole genome sequence of Oryza granulata.</title>
        <authorList>
            <person name="Li W."/>
        </authorList>
    </citation>
    <scope>NUCLEOTIDE SEQUENCE [LARGE SCALE GENOMIC DNA]</scope>
    <source>
        <strain evidence="2">cv. Menghai</strain>
        <tissue evidence="1">Leaf</tissue>
    </source>
</reference>
<evidence type="ECO:0000313" key="2">
    <source>
        <dbReference type="Proteomes" id="UP000479710"/>
    </source>
</evidence>
<dbReference type="Proteomes" id="UP000479710">
    <property type="component" value="Unassembled WGS sequence"/>
</dbReference>
<keyword evidence="2" id="KW-1185">Reference proteome</keyword>
<dbReference type="AlphaFoldDB" id="A0A6G1DF90"/>
<name>A0A6G1DF90_9ORYZ</name>
<gene>
    <name evidence="1" type="ORF">E2562_007955</name>
</gene>